<organism evidence="1 2">
    <name type="scientific">Encephalitozoon hellem</name>
    <name type="common">Microsporidian parasite</name>
    <dbReference type="NCBI Taxonomy" id="27973"/>
    <lineage>
        <taxon>Eukaryota</taxon>
        <taxon>Fungi</taxon>
        <taxon>Fungi incertae sedis</taxon>
        <taxon>Microsporidia</taxon>
        <taxon>Unikaryonidae</taxon>
        <taxon>Encephalitozoon</taxon>
    </lineage>
</organism>
<dbReference type="PANTHER" id="PTHR10026">
    <property type="entry name" value="CYCLIN"/>
    <property type="match status" value="1"/>
</dbReference>
<dbReference type="InterPro" id="IPR043198">
    <property type="entry name" value="Cyclin/Ssn8"/>
</dbReference>
<evidence type="ECO:0000313" key="1">
    <source>
        <dbReference type="EMBL" id="WEL38192.1"/>
    </source>
</evidence>
<name>A0ABY8CH41_ENCHE</name>
<dbReference type="SUPFAM" id="SSF47954">
    <property type="entry name" value="Cyclin-like"/>
    <property type="match status" value="1"/>
</dbReference>
<dbReference type="InterPro" id="IPR036915">
    <property type="entry name" value="Cyclin-like_sf"/>
</dbReference>
<dbReference type="Gene3D" id="1.10.472.10">
    <property type="entry name" value="Cyclin-like"/>
    <property type="match status" value="1"/>
</dbReference>
<gene>
    <name evidence="1" type="ORF">PFJ87_03g00500</name>
</gene>
<evidence type="ECO:0000313" key="2">
    <source>
        <dbReference type="Proteomes" id="UP001217963"/>
    </source>
</evidence>
<dbReference type="Proteomes" id="UP001217963">
    <property type="component" value="Chromosome III"/>
</dbReference>
<dbReference type="EMBL" id="CP119064">
    <property type="protein sequence ID" value="WEL38192.1"/>
    <property type="molecule type" value="Genomic_DNA"/>
</dbReference>
<sequence length="228" mass="26463">MSSRGEVAFSVKEVKQLLGVKFITESCILLNLSYQSRYKALVLFYNFNEKVDFAGLCMASLLLASKLEEEVCTLKKVIYVFNYLYTRYESKPTPLTNRLSIRLKEGCILAETHILKSLGFDVSFEDVYGDFIDFLQAIDLSPDLTDKAVRVFNTMIQWPRVKDLDSRKLVEAVMESLLGKNKELEDFVARYRLFQEKKFNLETYEEIPAIRNISESLITGFVKRQKRK</sequence>
<keyword evidence="2" id="KW-1185">Reference proteome</keyword>
<accession>A0ABY8CH41</accession>
<proteinExistence type="predicted"/>
<protein>
    <submittedName>
        <fullName evidence="1">Cyclin-T</fullName>
    </submittedName>
</protein>
<reference evidence="1 2" key="1">
    <citation type="submission" date="2023-02" db="EMBL/GenBank/DDBJ databases">
        <title>Encephalitozoon hellem ATCC 50451 complete genome.</title>
        <authorList>
            <person name="Mascarenhas dos Santos A.C."/>
            <person name="Julian A.T."/>
            <person name="Pombert J.-F."/>
        </authorList>
    </citation>
    <scope>NUCLEOTIDE SEQUENCE [LARGE SCALE GENOMIC DNA]</scope>
    <source>
        <strain evidence="1 2">ATCC 50451</strain>
    </source>
</reference>